<evidence type="ECO:0000313" key="2">
    <source>
        <dbReference type="Proteomes" id="UP000198598"/>
    </source>
</evidence>
<gene>
    <name evidence="1" type="ORF">SAMN05216167_110170</name>
</gene>
<dbReference type="AlphaFoldDB" id="A0A1I1XZ48"/>
<keyword evidence="2" id="KW-1185">Reference proteome</keyword>
<evidence type="ECO:0008006" key="3">
    <source>
        <dbReference type="Google" id="ProtNLM"/>
    </source>
</evidence>
<accession>A0A1I1XZ48</accession>
<dbReference type="EMBL" id="FOLQ01000010">
    <property type="protein sequence ID" value="SFE12442.1"/>
    <property type="molecule type" value="Genomic_DNA"/>
</dbReference>
<dbReference type="OrthoDB" id="678497at2"/>
<evidence type="ECO:0000313" key="1">
    <source>
        <dbReference type="EMBL" id="SFE12442.1"/>
    </source>
</evidence>
<reference evidence="1 2" key="1">
    <citation type="submission" date="2016-10" db="EMBL/GenBank/DDBJ databases">
        <authorList>
            <person name="de Groot N.N."/>
        </authorList>
    </citation>
    <scope>NUCLEOTIDE SEQUENCE [LARGE SCALE GENOMIC DNA]</scope>
    <source>
        <strain evidence="1 2">DSM 26130</strain>
    </source>
</reference>
<sequence>MKISHLLVRTFVVLIVSAVLSCQERKTIPPNTLPCPDAVVSKTPEQILIGNSWKVEDLRYVQNNTFRYYKRGIEYNTANYDGEYTEFFSDNTGVNHGWDLTNTPLTWSFTNTEKTTIKYTLKYATPLTVTWDNMIFSEKSIRYTESYTKEGTNFLVAGIRTPR</sequence>
<dbReference type="RefSeq" id="WP_093830487.1">
    <property type="nucleotide sequence ID" value="NZ_FOLQ01000010.1"/>
</dbReference>
<proteinExistence type="predicted"/>
<organism evidence="1 2">
    <name type="scientific">Spirosoma endophyticum</name>
    <dbReference type="NCBI Taxonomy" id="662367"/>
    <lineage>
        <taxon>Bacteria</taxon>
        <taxon>Pseudomonadati</taxon>
        <taxon>Bacteroidota</taxon>
        <taxon>Cytophagia</taxon>
        <taxon>Cytophagales</taxon>
        <taxon>Cytophagaceae</taxon>
        <taxon>Spirosoma</taxon>
    </lineage>
</organism>
<dbReference type="PROSITE" id="PS51257">
    <property type="entry name" value="PROKAR_LIPOPROTEIN"/>
    <property type="match status" value="1"/>
</dbReference>
<protein>
    <recommendedName>
        <fullName evidence="3">Lipocalin-like domain-containing protein</fullName>
    </recommendedName>
</protein>
<name>A0A1I1XZ48_9BACT</name>
<dbReference type="Proteomes" id="UP000198598">
    <property type="component" value="Unassembled WGS sequence"/>
</dbReference>